<evidence type="ECO:0000256" key="6">
    <source>
        <dbReference type="ARBA" id="ARBA00023242"/>
    </source>
</evidence>
<dbReference type="GO" id="GO:0008270">
    <property type="term" value="F:zinc ion binding"/>
    <property type="evidence" value="ECO:0007669"/>
    <property type="project" value="UniProtKB-KW"/>
</dbReference>
<evidence type="ECO:0000256" key="4">
    <source>
        <dbReference type="ARBA" id="ARBA00022771"/>
    </source>
</evidence>
<evidence type="ECO:0000313" key="11">
    <source>
        <dbReference type="Proteomes" id="UP000887575"/>
    </source>
</evidence>
<dbReference type="InterPro" id="IPR013087">
    <property type="entry name" value="Znf_C2H2_type"/>
</dbReference>
<feature type="coiled-coil region" evidence="8">
    <location>
        <begin position="790"/>
        <end position="891"/>
    </location>
</feature>
<dbReference type="InterPro" id="IPR036236">
    <property type="entry name" value="Znf_C2H2_sf"/>
</dbReference>
<evidence type="ECO:0000256" key="5">
    <source>
        <dbReference type="ARBA" id="ARBA00022833"/>
    </source>
</evidence>
<keyword evidence="2" id="KW-0479">Metal-binding</keyword>
<feature type="compositionally biased region" description="Polar residues" evidence="9">
    <location>
        <begin position="693"/>
        <end position="706"/>
    </location>
</feature>
<organism evidence="11 12">
    <name type="scientific">Mesorhabditis belari</name>
    <dbReference type="NCBI Taxonomy" id="2138241"/>
    <lineage>
        <taxon>Eukaryota</taxon>
        <taxon>Metazoa</taxon>
        <taxon>Ecdysozoa</taxon>
        <taxon>Nematoda</taxon>
        <taxon>Chromadorea</taxon>
        <taxon>Rhabditida</taxon>
        <taxon>Rhabditina</taxon>
        <taxon>Rhabditomorpha</taxon>
        <taxon>Rhabditoidea</taxon>
        <taxon>Rhabditidae</taxon>
        <taxon>Mesorhabditinae</taxon>
        <taxon>Mesorhabditis</taxon>
    </lineage>
</organism>
<dbReference type="SUPFAM" id="SSF57667">
    <property type="entry name" value="beta-beta-alpha zinc fingers"/>
    <property type="match status" value="2"/>
</dbReference>
<evidence type="ECO:0000256" key="3">
    <source>
        <dbReference type="ARBA" id="ARBA00022737"/>
    </source>
</evidence>
<dbReference type="PANTHER" id="PTHR24394">
    <property type="entry name" value="ZINC FINGER PROTEIN"/>
    <property type="match status" value="1"/>
</dbReference>
<sequence>MDEFDATKLITTPDESNEGNELTLFKRNHRISDEEQTRESSNTRDETLFNQAQNQLMQMPSSSSCDFKDFGIFEDFNLTTRSDLDRVLQNVDNVLAEGRENGEDFEGIFDETYGSSHSNQAHFNEDVGNVNSQCQLCGKMVITRTTNHVMAHSKTHVDHQQFRCSKCPRQSRARTDIHIHNMRQHGGKAKIIDTMTPELMKRFKQVAHACFPKHHRRIESWAQLDNPRRKRMIETRWGNDEEGMIAAKTRRMNSSFTDGDEIQSLDDQSGIEIIQQTKKPASNNALSCKMCNQTYLPINLPYNCIRHVEFCHMEKKRYTCSQCEMATPERSKLEMHVRNHNPKAYVIDNLSEDQVNHLTQTSIFCFPSIEAMIEKWKLNKLLALNSDIPYRPRTSRALLRSYTEQEKESADGKTNQEYYTCKQCFKQFDLHHGEHLVICAIKHGAKHCPQKQYSCSECRKGYLKKSVARMHILRTHRKKGTIIDKLNSSLFAAQCESAIVCFPELVEGIRGIAQIYPPPNVFYDERVVERELDEVISQSSSTSLNLNSFIEKKKSPIVSIKDRFTCNHCNKKMIALKSLTPSASVGQLLKHSRVHLEKKQFQCSVCNLFLSEHSNANRHLEKHHEKGKIIDLMTVEFLTELCNEGKDSFPYYKEFIDQYYQRKVAELNGKEVPKRGNGAGGIGMGQGGDSPDTDTPSTSIIEPINQNTIREVGQSIVDNRLFQLRSESIKREPNEINNETLEDNSVVSVDSPFSAGQKFDGYEFDGSVNNTRSSFGNGYQYSANRPNSELITLRKKVQKQEMDIEQLEKALTKAQSQARMVAPVVPNEVEVLRRMLLQRDNRIQELEDEMIKMKEQRGRLHSIIGQHQEDLATAKEKTQKLERELDSVMRRFT</sequence>
<evidence type="ECO:0000313" key="12">
    <source>
        <dbReference type="WBParaSite" id="MBELARI_LOCUS7109.2"/>
    </source>
</evidence>
<dbReference type="Proteomes" id="UP000887575">
    <property type="component" value="Unassembled WGS sequence"/>
</dbReference>
<keyword evidence="6" id="KW-0539">Nucleus</keyword>
<feature type="domain" description="C2H2-type" evidence="10">
    <location>
        <begin position="318"/>
        <end position="345"/>
    </location>
</feature>
<keyword evidence="11" id="KW-1185">Reference proteome</keyword>
<dbReference type="GO" id="GO:0005634">
    <property type="term" value="C:nucleus"/>
    <property type="evidence" value="ECO:0007669"/>
    <property type="project" value="UniProtKB-SubCell"/>
</dbReference>
<keyword evidence="5" id="KW-0862">Zinc</keyword>
<comment type="subcellular location">
    <subcellularLocation>
        <location evidence="1">Nucleus</location>
    </subcellularLocation>
</comment>
<dbReference type="PROSITE" id="PS00028">
    <property type="entry name" value="ZINC_FINGER_C2H2_1"/>
    <property type="match status" value="2"/>
</dbReference>
<dbReference type="AlphaFoldDB" id="A0AAF3FJ40"/>
<dbReference type="PANTHER" id="PTHR24394:SF44">
    <property type="entry name" value="ZINC FINGER PROTEIN 271-LIKE"/>
    <property type="match status" value="1"/>
</dbReference>
<evidence type="ECO:0000256" key="9">
    <source>
        <dbReference type="SAM" id="MobiDB-lite"/>
    </source>
</evidence>
<dbReference type="PROSITE" id="PS50157">
    <property type="entry name" value="ZINC_FINGER_C2H2_2"/>
    <property type="match status" value="2"/>
</dbReference>
<accession>A0AAF3FJ40</accession>
<proteinExistence type="predicted"/>
<dbReference type="GO" id="GO:0000981">
    <property type="term" value="F:DNA-binding transcription factor activity, RNA polymerase II-specific"/>
    <property type="evidence" value="ECO:0007669"/>
    <property type="project" value="TreeGrafter"/>
</dbReference>
<feature type="compositionally biased region" description="Gly residues" evidence="9">
    <location>
        <begin position="677"/>
        <end position="688"/>
    </location>
</feature>
<name>A0AAF3FJ40_9BILA</name>
<keyword evidence="8" id="KW-0175">Coiled coil</keyword>
<dbReference type="SMART" id="SM00355">
    <property type="entry name" value="ZnF_C2H2"/>
    <property type="match status" value="6"/>
</dbReference>
<evidence type="ECO:0000256" key="7">
    <source>
        <dbReference type="PROSITE-ProRule" id="PRU00042"/>
    </source>
</evidence>
<feature type="domain" description="C2H2-type" evidence="10">
    <location>
        <begin position="453"/>
        <end position="481"/>
    </location>
</feature>
<evidence type="ECO:0000256" key="1">
    <source>
        <dbReference type="ARBA" id="ARBA00004123"/>
    </source>
</evidence>
<evidence type="ECO:0000259" key="10">
    <source>
        <dbReference type="PROSITE" id="PS50157"/>
    </source>
</evidence>
<protein>
    <submittedName>
        <fullName evidence="12">C2H2-type domain-containing protein</fullName>
    </submittedName>
</protein>
<dbReference type="Gene3D" id="3.30.160.60">
    <property type="entry name" value="Classic Zinc Finger"/>
    <property type="match status" value="4"/>
</dbReference>
<dbReference type="WBParaSite" id="MBELARI_LOCUS7109.2">
    <property type="protein sequence ID" value="MBELARI_LOCUS7109.2"/>
    <property type="gene ID" value="MBELARI_LOCUS7109"/>
</dbReference>
<keyword evidence="4 7" id="KW-0863">Zinc-finger</keyword>
<evidence type="ECO:0000256" key="8">
    <source>
        <dbReference type="SAM" id="Coils"/>
    </source>
</evidence>
<feature type="region of interest" description="Disordered" evidence="9">
    <location>
        <begin position="671"/>
        <end position="706"/>
    </location>
</feature>
<evidence type="ECO:0000256" key="2">
    <source>
        <dbReference type="ARBA" id="ARBA00022723"/>
    </source>
</evidence>
<keyword evidence="3" id="KW-0677">Repeat</keyword>
<reference evidence="12" key="1">
    <citation type="submission" date="2024-02" db="UniProtKB">
        <authorList>
            <consortium name="WormBaseParasite"/>
        </authorList>
    </citation>
    <scope>IDENTIFICATION</scope>
</reference>